<dbReference type="CDD" id="cd00044">
    <property type="entry name" value="CysPc"/>
    <property type="match status" value="1"/>
</dbReference>
<feature type="domain" description="Calpain catalytic" evidence="4">
    <location>
        <begin position="166"/>
        <end position="458"/>
    </location>
</feature>
<dbReference type="InterPro" id="IPR022684">
    <property type="entry name" value="Calpain_cysteine_protease"/>
</dbReference>
<accession>A0A1B8AJ70</accession>
<comment type="similarity">
    <text evidence="1">Belongs to the peptidase C2 family.</text>
</comment>
<dbReference type="GO" id="GO:0006508">
    <property type="term" value="P:proteolysis"/>
    <property type="evidence" value="ECO:0007669"/>
    <property type="project" value="UniProtKB-KW"/>
</dbReference>
<dbReference type="InterPro" id="IPR001300">
    <property type="entry name" value="Peptidase_C2_calpain_cat"/>
</dbReference>
<dbReference type="PANTHER" id="PTHR10183">
    <property type="entry name" value="CALPAIN"/>
    <property type="match status" value="1"/>
</dbReference>
<feature type="active site" evidence="2 3">
    <location>
        <position position="194"/>
    </location>
</feature>
<dbReference type="EMBL" id="LYXU01000003">
    <property type="protein sequence ID" value="OBS20609.1"/>
    <property type="molecule type" value="Genomic_DNA"/>
</dbReference>
<gene>
    <name evidence="5" type="ORF">FPOA_06960</name>
</gene>
<feature type="active site" evidence="2 3">
    <location>
        <position position="396"/>
    </location>
</feature>
<dbReference type="PROSITE" id="PS00139">
    <property type="entry name" value="THIOL_PROTEASE_CYS"/>
    <property type="match status" value="1"/>
</dbReference>
<evidence type="ECO:0000256" key="2">
    <source>
        <dbReference type="PIRSR" id="PIRSR622684-1"/>
    </source>
</evidence>
<keyword evidence="3" id="KW-0788">Thiol protease</keyword>
<dbReference type="Pfam" id="PF00648">
    <property type="entry name" value="Peptidase_C2"/>
    <property type="match status" value="1"/>
</dbReference>
<dbReference type="AlphaFoldDB" id="A0A1B8AJ70"/>
<name>A0A1B8AJ70_FUSPO</name>
<evidence type="ECO:0000256" key="3">
    <source>
        <dbReference type="PROSITE-ProRule" id="PRU00239"/>
    </source>
</evidence>
<dbReference type="Proteomes" id="UP000091967">
    <property type="component" value="Unassembled WGS sequence"/>
</dbReference>
<evidence type="ECO:0000256" key="1">
    <source>
        <dbReference type="ARBA" id="ARBA00007623"/>
    </source>
</evidence>
<feature type="active site" evidence="2 3">
    <location>
        <position position="371"/>
    </location>
</feature>
<reference evidence="5 6" key="1">
    <citation type="submission" date="2016-06" db="EMBL/GenBank/DDBJ databases">
        <title>Living apart together: crosstalk between the core and supernumerary genomes in a fungal plant pathogen.</title>
        <authorList>
            <person name="Vanheule A."/>
            <person name="Audenaert K."/>
            <person name="Warris S."/>
            <person name="Van De Geest H."/>
            <person name="Schijlen E."/>
            <person name="Hofte M."/>
            <person name="De Saeger S."/>
            <person name="Haesaert G."/>
            <person name="Waalwijk C."/>
            <person name="Van Der Lee T."/>
        </authorList>
    </citation>
    <scope>NUCLEOTIDE SEQUENCE [LARGE SCALE GENOMIC DNA]</scope>
    <source>
        <strain evidence="5 6">2516</strain>
    </source>
</reference>
<dbReference type="STRING" id="36050.A0A1B8AJ70"/>
<dbReference type="GO" id="GO:0004198">
    <property type="term" value="F:calcium-dependent cysteine-type endopeptidase activity"/>
    <property type="evidence" value="ECO:0007669"/>
    <property type="project" value="InterPro"/>
</dbReference>
<keyword evidence="3" id="KW-0378">Hydrolase</keyword>
<dbReference type="SUPFAM" id="SSF54001">
    <property type="entry name" value="Cysteine proteinases"/>
    <property type="match status" value="1"/>
</dbReference>
<dbReference type="SMART" id="SM00230">
    <property type="entry name" value="CysPc"/>
    <property type="match status" value="1"/>
</dbReference>
<dbReference type="Gene3D" id="3.90.70.10">
    <property type="entry name" value="Cysteine proteinases"/>
    <property type="match status" value="1"/>
</dbReference>
<comment type="caution">
    <text evidence="5">The sequence shown here is derived from an EMBL/GenBank/DDBJ whole genome shotgun (WGS) entry which is preliminary data.</text>
</comment>
<dbReference type="InterPro" id="IPR000169">
    <property type="entry name" value="Pept_cys_AS"/>
</dbReference>
<sequence length="474" mass="53173">MKPTETPSPELTLIHRVENDFPDPQGQIALFWSKLHCRTSRRVTSIFPASIHCSLVTDDVCQPKPFYAAKSYELAAQQCYTQVQSIADQCGHSNTKFRDPDFDIEGDFAAGRNNCLFDLVGSCDGNDSERGKDLPTEGHGLVQVTPGHSKSSDSDDHISIPGSVHRIPWIFRNPRFTISGYSASDVQQGASGDCWWLAALSTIAHRKDLMEKICVMRNEEVGVYGFVFHRDGEWISTVVDDYLYVTESDFDSEIYDATGRKARRHREQKQSGSEALFFAKCGNPNETWLPLLEKAFAKVHGDYQALNGGWSGMAIEDLTGGVTTVVASNSILYKERLWSELLSSGVDGGNFVFALSSGPGETHRNGIVLSHAYSVLEAVEMRKEHGGVSRMLKIRNPWGQRSDSGYGEWHGAWADGSKEWNTYTMDALHHEFGDNGIFWMSYEDVVENFKYIYRTRLFDRGWSMAQKWTSIAVP</sequence>
<evidence type="ECO:0000313" key="5">
    <source>
        <dbReference type="EMBL" id="OBS20609.1"/>
    </source>
</evidence>
<keyword evidence="6" id="KW-1185">Reference proteome</keyword>
<dbReference type="OMA" id="DADICHI"/>
<keyword evidence="3" id="KW-0645">Protease</keyword>
<dbReference type="InterPro" id="IPR038765">
    <property type="entry name" value="Papain-like_cys_pep_sf"/>
</dbReference>
<organism evidence="5 6">
    <name type="scientific">Fusarium poae</name>
    <dbReference type="NCBI Taxonomy" id="36050"/>
    <lineage>
        <taxon>Eukaryota</taxon>
        <taxon>Fungi</taxon>
        <taxon>Dikarya</taxon>
        <taxon>Ascomycota</taxon>
        <taxon>Pezizomycotina</taxon>
        <taxon>Sordariomycetes</taxon>
        <taxon>Hypocreomycetidae</taxon>
        <taxon>Hypocreales</taxon>
        <taxon>Nectriaceae</taxon>
        <taxon>Fusarium</taxon>
    </lineage>
</organism>
<proteinExistence type="inferred from homology"/>
<dbReference type="PROSITE" id="PS50203">
    <property type="entry name" value="CALPAIN_CAT"/>
    <property type="match status" value="1"/>
</dbReference>
<dbReference type="PANTHER" id="PTHR10183:SF425">
    <property type="entry name" value="CALPAIN-5"/>
    <property type="match status" value="1"/>
</dbReference>
<protein>
    <recommendedName>
        <fullName evidence="4">Calpain catalytic domain-containing protein</fullName>
    </recommendedName>
</protein>
<evidence type="ECO:0000259" key="4">
    <source>
        <dbReference type="PROSITE" id="PS50203"/>
    </source>
</evidence>
<evidence type="ECO:0000313" key="6">
    <source>
        <dbReference type="Proteomes" id="UP000091967"/>
    </source>
</evidence>